<dbReference type="Proteomes" id="UP001307889">
    <property type="component" value="Chromosome 4"/>
</dbReference>
<gene>
    <name evidence="2" type="ORF">NTJ_06009</name>
</gene>
<evidence type="ECO:0000313" key="2">
    <source>
        <dbReference type="EMBL" id="BES93200.1"/>
    </source>
</evidence>
<name>A0ABN7ALU1_9HEMI</name>
<protein>
    <submittedName>
        <fullName evidence="2">Uncharacterized protein</fullName>
    </submittedName>
</protein>
<feature type="compositionally biased region" description="Basic and acidic residues" evidence="1">
    <location>
        <begin position="53"/>
        <end position="80"/>
    </location>
</feature>
<evidence type="ECO:0000256" key="1">
    <source>
        <dbReference type="SAM" id="MobiDB-lite"/>
    </source>
</evidence>
<accession>A0ABN7ALU1</accession>
<evidence type="ECO:0000313" key="3">
    <source>
        <dbReference type="Proteomes" id="UP001307889"/>
    </source>
</evidence>
<keyword evidence="3" id="KW-1185">Reference proteome</keyword>
<feature type="region of interest" description="Disordered" evidence="1">
    <location>
        <begin position="19"/>
        <end position="80"/>
    </location>
</feature>
<reference evidence="2 3" key="1">
    <citation type="submission" date="2023-09" db="EMBL/GenBank/DDBJ databases">
        <title>Nesidiocoris tenuis whole genome shotgun sequence.</title>
        <authorList>
            <person name="Shibata T."/>
            <person name="Shimoda M."/>
            <person name="Kobayashi T."/>
            <person name="Uehara T."/>
        </authorList>
    </citation>
    <scope>NUCLEOTIDE SEQUENCE [LARGE SCALE GENOMIC DNA]</scope>
    <source>
        <strain evidence="2 3">Japan</strain>
    </source>
</reference>
<organism evidence="2 3">
    <name type="scientific">Nesidiocoris tenuis</name>
    <dbReference type="NCBI Taxonomy" id="355587"/>
    <lineage>
        <taxon>Eukaryota</taxon>
        <taxon>Metazoa</taxon>
        <taxon>Ecdysozoa</taxon>
        <taxon>Arthropoda</taxon>
        <taxon>Hexapoda</taxon>
        <taxon>Insecta</taxon>
        <taxon>Pterygota</taxon>
        <taxon>Neoptera</taxon>
        <taxon>Paraneoptera</taxon>
        <taxon>Hemiptera</taxon>
        <taxon>Heteroptera</taxon>
        <taxon>Panheteroptera</taxon>
        <taxon>Cimicomorpha</taxon>
        <taxon>Miridae</taxon>
        <taxon>Dicyphina</taxon>
        <taxon>Nesidiocoris</taxon>
    </lineage>
</organism>
<dbReference type="EMBL" id="AP028912">
    <property type="protein sequence ID" value="BES93200.1"/>
    <property type="molecule type" value="Genomic_DNA"/>
</dbReference>
<sequence length="80" mass="8560">MFSTSRYSTACGSFRSHAARTRNSTVGNPAGLTGRIKSRAAHGSPDVPNVLSFDRRTTSSDGQRGCDDPKASDRDGEEIK</sequence>
<proteinExistence type="predicted"/>